<accession>A0A8S5NMX5</accession>
<sequence>MHFCFIIVVLFCAIANRVSHLTRFPPLSSEIGKSDTNKNAKYVV</sequence>
<organism evidence="1">
    <name type="scientific">Microviridae sp. cthcR2</name>
    <dbReference type="NCBI Taxonomy" id="2826741"/>
    <lineage>
        <taxon>Viruses</taxon>
        <taxon>Monodnaviria</taxon>
        <taxon>Sangervirae</taxon>
        <taxon>Phixviricota</taxon>
        <taxon>Malgrandaviricetes</taxon>
        <taxon>Petitvirales</taxon>
        <taxon>Microviridae</taxon>
    </lineage>
</organism>
<dbReference type="EMBL" id="BK015211">
    <property type="protein sequence ID" value="DAD96157.1"/>
    <property type="molecule type" value="Genomic_DNA"/>
</dbReference>
<proteinExistence type="predicted"/>
<name>A0A8S5NMX5_9VIRU</name>
<protein>
    <submittedName>
        <fullName evidence="1">Uncharacterized protein</fullName>
    </submittedName>
</protein>
<reference evidence="1" key="1">
    <citation type="journal article" date="2021" name="Proc. Natl. Acad. Sci. U.S.A.">
        <title>A Catalog of Tens of Thousands of Viruses from Human Metagenomes Reveals Hidden Associations with Chronic Diseases.</title>
        <authorList>
            <person name="Tisza M.J."/>
            <person name="Buck C.B."/>
        </authorList>
    </citation>
    <scope>NUCLEOTIDE SEQUENCE</scope>
    <source>
        <strain evidence="1">CthcR2</strain>
    </source>
</reference>
<evidence type="ECO:0000313" key="1">
    <source>
        <dbReference type="EMBL" id="DAD96157.1"/>
    </source>
</evidence>